<accession>A0A3S3ZU52</accession>
<dbReference type="PROSITE" id="PS51826">
    <property type="entry name" value="PSBD"/>
    <property type="match status" value="1"/>
</dbReference>
<keyword evidence="3 6" id="KW-0808">Transferase</keyword>
<evidence type="ECO:0000256" key="3">
    <source>
        <dbReference type="ARBA" id="ARBA00022679"/>
    </source>
</evidence>
<dbReference type="OrthoDB" id="9805770at2"/>
<dbReference type="GO" id="GO:0005737">
    <property type="term" value="C:cytoplasm"/>
    <property type="evidence" value="ECO:0007669"/>
    <property type="project" value="TreeGrafter"/>
</dbReference>
<comment type="cofactor">
    <cofactor evidence="1 6">
        <name>(R)-lipoate</name>
        <dbReference type="ChEBI" id="CHEBI:83088"/>
    </cofactor>
</comment>
<dbReference type="GO" id="GO:0031405">
    <property type="term" value="F:lipoic acid binding"/>
    <property type="evidence" value="ECO:0007669"/>
    <property type="project" value="TreeGrafter"/>
</dbReference>
<evidence type="ECO:0000259" key="9">
    <source>
        <dbReference type="PROSITE" id="PS51826"/>
    </source>
</evidence>
<dbReference type="Proteomes" id="UP000286208">
    <property type="component" value="Unassembled WGS sequence"/>
</dbReference>
<dbReference type="InterPro" id="IPR011053">
    <property type="entry name" value="Single_hybrid_motif"/>
</dbReference>
<dbReference type="InterPro" id="IPR023213">
    <property type="entry name" value="CAT-like_dom_sf"/>
</dbReference>
<name>A0A3S3ZU52_9NOCA</name>
<feature type="compositionally biased region" description="Low complexity" evidence="7">
    <location>
        <begin position="112"/>
        <end position="128"/>
    </location>
</feature>
<evidence type="ECO:0000313" key="10">
    <source>
        <dbReference type="EMBL" id="RVW08355.1"/>
    </source>
</evidence>
<dbReference type="SUPFAM" id="SSF47005">
    <property type="entry name" value="Peripheral subunit-binding domain of 2-oxo acid dehydrogenase complex"/>
    <property type="match status" value="1"/>
</dbReference>
<evidence type="ECO:0000256" key="4">
    <source>
        <dbReference type="ARBA" id="ARBA00022823"/>
    </source>
</evidence>
<dbReference type="EC" id="2.3.1.-" evidence="6"/>
<protein>
    <recommendedName>
        <fullName evidence="6">Dihydrolipoamide acetyltransferase component of pyruvate dehydrogenase complex</fullName>
        <ecNumber evidence="6">2.3.1.-</ecNumber>
    </recommendedName>
</protein>
<comment type="caution">
    <text evidence="10">The sequence shown here is derived from an EMBL/GenBank/DDBJ whole genome shotgun (WGS) entry which is preliminary data.</text>
</comment>
<evidence type="ECO:0000256" key="2">
    <source>
        <dbReference type="ARBA" id="ARBA00007317"/>
    </source>
</evidence>
<evidence type="ECO:0000256" key="1">
    <source>
        <dbReference type="ARBA" id="ARBA00001938"/>
    </source>
</evidence>
<feature type="domain" description="Peripheral subunit-binding (PSBD)" evidence="9">
    <location>
        <begin position="124"/>
        <end position="161"/>
    </location>
</feature>
<organism evidence="10 11">
    <name type="scientific">Prescottella agglutinans</name>
    <dbReference type="NCBI Taxonomy" id="1644129"/>
    <lineage>
        <taxon>Bacteria</taxon>
        <taxon>Bacillati</taxon>
        <taxon>Actinomycetota</taxon>
        <taxon>Actinomycetes</taxon>
        <taxon>Mycobacteriales</taxon>
        <taxon>Nocardiaceae</taxon>
        <taxon>Prescottella</taxon>
    </lineage>
</organism>
<dbReference type="InterPro" id="IPR001078">
    <property type="entry name" value="2-oxoacid_DH_actylTfrase"/>
</dbReference>
<dbReference type="InterPro" id="IPR050743">
    <property type="entry name" value="2-oxoacid_DH_E2_comp"/>
</dbReference>
<dbReference type="EMBL" id="RKLP01000009">
    <property type="protein sequence ID" value="RVW08355.1"/>
    <property type="molecule type" value="Genomic_DNA"/>
</dbReference>
<evidence type="ECO:0000256" key="5">
    <source>
        <dbReference type="ARBA" id="ARBA00023315"/>
    </source>
</evidence>
<dbReference type="Pfam" id="PF00198">
    <property type="entry name" value="2-oxoacid_dh"/>
    <property type="match status" value="1"/>
</dbReference>
<dbReference type="InterPro" id="IPR000089">
    <property type="entry name" value="Biotin_lipoyl"/>
</dbReference>
<evidence type="ECO:0000313" key="11">
    <source>
        <dbReference type="Proteomes" id="UP000286208"/>
    </source>
</evidence>
<keyword evidence="11" id="KW-1185">Reference proteome</keyword>
<evidence type="ECO:0000256" key="7">
    <source>
        <dbReference type="SAM" id="MobiDB-lite"/>
    </source>
</evidence>
<dbReference type="SUPFAM" id="SSF51230">
    <property type="entry name" value="Single hybrid motif"/>
    <property type="match status" value="1"/>
</dbReference>
<dbReference type="AlphaFoldDB" id="A0A3S3ZU52"/>
<feature type="domain" description="Lipoyl-binding" evidence="8">
    <location>
        <begin position="1"/>
        <end position="76"/>
    </location>
</feature>
<dbReference type="SUPFAM" id="SSF52777">
    <property type="entry name" value="CoA-dependent acyltransferases"/>
    <property type="match status" value="1"/>
</dbReference>
<dbReference type="Pfam" id="PF00364">
    <property type="entry name" value="Biotin_lipoyl"/>
    <property type="match status" value="1"/>
</dbReference>
<evidence type="ECO:0000259" key="8">
    <source>
        <dbReference type="PROSITE" id="PS50968"/>
    </source>
</evidence>
<dbReference type="Gene3D" id="2.40.50.100">
    <property type="match status" value="1"/>
</dbReference>
<dbReference type="PROSITE" id="PS50968">
    <property type="entry name" value="BIOTINYL_LIPOYL"/>
    <property type="match status" value="1"/>
</dbReference>
<keyword evidence="4 6" id="KW-0450">Lipoyl</keyword>
<dbReference type="Gene3D" id="4.10.320.10">
    <property type="entry name" value="E3-binding domain"/>
    <property type="match status" value="1"/>
</dbReference>
<proteinExistence type="inferred from homology"/>
<comment type="similarity">
    <text evidence="2 6">Belongs to the 2-oxoacid dehydrogenase family.</text>
</comment>
<dbReference type="FunFam" id="3.30.559.10:FF:000007">
    <property type="entry name" value="Dihydrolipoamide acetyltransferase component of pyruvate dehydrogenase complex"/>
    <property type="match status" value="1"/>
</dbReference>
<evidence type="ECO:0000256" key="6">
    <source>
        <dbReference type="RuleBase" id="RU003423"/>
    </source>
</evidence>
<dbReference type="InterPro" id="IPR004167">
    <property type="entry name" value="PSBD"/>
</dbReference>
<dbReference type="InterPro" id="IPR036625">
    <property type="entry name" value="E3-bd_dom_sf"/>
</dbReference>
<sequence>MEEFRLPDLGEGLTEAELVSWAVAVGDTVELNQVIAEVETAKALVELPSPFAGVVRELLARPGDTVPVGTALIRIESTRPADAVPRDEPKSESVLVGYGPSSPAPSRRRRPAAQPSRPVGGRPDAVPAARRAARDLGVDLATLTGTGRGGAITVDDVEQAGPATTPAVAAPVPDERETRTPIRSVRRQTAAAMVASAFTAPHVTEFLTVDVTETVHLLGQLRASSAFAGLHLTPLSLVAKALLLALRAHPELNSAWAEDTQEIVTKHYVNLGIAAATDRGLVVPNVKDADKLPLPELCRALGELADTARAGKATPQDLTGGTITITNVGVYGIDTGTPILNPGEAAILALGAINRRPWVVGDDIVARDVTTLSVTVDHRLVDGEQASRFLADLGATLADPVPTLLAQL</sequence>
<keyword evidence="5 6" id="KW-0012">Acyltransferase</keyword>
<feature type="compositionally biased region" description="Basic and acidic residues" evidence="7">
    <location>
        <begin position="78"/>
        <end position="91"/>
    </location>
</feature>
<dbReference type="PANTHER" id="PTHR43178">
    <property type="entry name" value="DIHYDROLIPOAMIDE ACETYLTRANSFERASE COMPONENT OF PYRUVATE DEHYDROGENASE COMPLEX"/>
    <property type="match status" value="1"/>
</dbReference>
<dbReference type="CDD" id="cd06849">
    <property type="entry name" value="lipoyl_domain"/>
    <property type="match status" value="1"/>
</dbReference>
<feature type="region of interest" description="Disordered" evidence="7">
    <location>
        <begin position="78"/>
        <end position="128"/>
    </location>
</feature>
<dbReference type="GO" id="GO:0016407">
    <property type="term" value="F:acetyltransferase activity"/>
    <property type="evidence" value="ECO:0007669"/>
    <property type="project" value="TreeGrafter"/>
</dbReference>
<reference evidence="10 11" key="1">
    <citation type="submission" date="2018-11" db="EMBL/GenBank/DDBJ databases">
        <title>Rhodococcus spongicola sp. nov. and Rhodococcus xishaensis sp. nov. from marine sponges.</title>
        <authorList>
            <person name="Li L."/>
            <person name="Lin H.W."/>
        </authorList>
    </citation>
    <scope>NUCLEOTIDE SEQUENCE [LARGE SCALE GENOMIC DNA]</scope>
    <source>
        <strain evidence="10 11">CCTCC AB2014297</strain>
    </source>
</reference>
<dbReference type="PANTHER" id="PTHR43178:SF5">
    <property type="entry name" value="LIPOAMIDE ACYLTRANSFERASE COMPONENT OF BRANCHED-CHAIN ALPHA-KETO ACID DEHYDROGENASE COMPLEX, MITOCHONDRIAL"/>
    <property type="match status" value="1"/>
</dbReference>
<dbReference type="Pfam" id="PF02817">
    <property type="entry name" value="E3_binding"/>
    <property type="match status" value="1"/>
</dbReference>
<dbReference type="Gene3D" id="3.30.559.10">
    <property type="entry name" value="Chloramphenicol acetyltransferase-like domain"/>
    <property type="match status" value="1"/>
</dbReference>
<gene>
    <name evidence="10" type="ORF">EGT67_17820</name>
</gene>